<evidence type="ECO:0000313" key="2">
    <source>
        <dbReference type="EMBL" id="KAF7313349.1"/>
    </source>
</evidence>
<dbReference type="AlphaFoldDB" id="A0A8H6WC69"/>
<name>A0A8H6WC69_MYCCL</name>
<reference evidence="2" key="1">
    <citation type="submission" date="2020-05" db="EMBL/GenBank/DDBJ databases">
        <title>Mycena genomes resolve the evolution of fungal bioluminescence.</title>
        <authorList>
            <person name="Tsai I.J."/>
        </authorList>
    </citation>
    <scope>NUCLEOTIDE SEQUENCE</scope>
    <source>
        <strain evidence="2">110903Hualien_Pintung</strain>
    </source>
</reference>
<feature type="region of interest" description="Disordered" evidence="1">
    <location>
        <begin position="54"/>
        <end position="77"/>
    </location>
</feature>
<keyword evidence="3" id="KW-1185">Reference proteome</keyword>
<evidence type="ECO:0000256" key="1">
    <source>
        <dbReference type="SAM" id="MobiDB-lite"/>
    </source>
</evidence>
<comment type="caution">
    <text evidence="2">The sequence shown here is derived from an EMBL/GenBank/DDBJ whole genome shotgun (WGS) entry which is preliminary data.</text>
</comment>
<accession>A0A8H6WC69</accession>
<organism evidence="2 3">
    <name type="scientific">Mycena chlorophos</name>
    <name type="common">Agaric fungus</name>
    <name type="synonym">Agaricus chlorophos</name>
    <dbReference type="NCBI Taxonomy" id="658473"/>
    <lineage>
        <taxon>Eukaryota</taxon>
        <taxon>Fungi</taxon>
        <taxon>Dikarya</taxon>
        <taxon>Basidiomycota</taxon>
        <taxon>Agaricomycotina</taxon>
        <taxon>Agaricomycetes</taxon>
        <taxon>Agaricomycetidae</taxon>
        <taxon>Agaricales</taxon>
        <taxon>Marasmiineae</taxon>
        <taxon>Mycenaceae</taxon>
        <taxon>Mycena</taxon>
    </lineage>
</organism>
<dbReference type="Proteomes" id="UP000613580">
    <property type="component" value="Unassembled WGS sequence"/>
</dbReference>
<evidence type="ECO:0000313" key="3">
    <source>
        <dbReference type="Proteomes" id="UP000613580"/>
    </source>
</evidence>
<protein>
    <submittedName>
        <fullName evidence="2">Uncharacterized protein</fullName>
    </submittedName>
</protein>
<proteinExistence type="predicted"/>
<dbReference type="EMBL" id="JACAZE010000006">
    <property type="protein sequence ID" value="KAF7313349.1"/>
    <property type="molecule type" value="Genomic_DNA"/>
</dbReference>
<sequence>METREAFGQARLSIPLLLRPPMPLGHWPLAPGDTYDLRSYRDVELWGSQVVPSPLLDSADAPSQKSEDASPPTRTRRITRVDDHKIVLVGGLSSNAETPNALTHYNVAHFLHRTVRAASDDQTNSCLAIVGPIPGYSGRHRLLGELKVTEFKSLVAALIERVAARDPTLGVTWANDQPLILHDILLHPGQYVLFIADPRSRESLKTCTFVADIGYRRSQRRKMPTAPKIAKLRASEPLPATSSTNLSSSAVVFATPEVNEVPKEARNTQTPVYVAERDGGCVVQGLEFLRDPETGEPDKVSFEAAHGLAFAEIRDGADWAERWAANSFSWTPPWTPEDIKNVAKYGDTVRNVVMIQSHLHLNFDALRFGYVNLDPTQPQRVVAYPLFNNAVNVRGFEPYQPMFLDLHGEKTHERPSQIYFDLHFHLCLLKYFVGNGVGPTSRRKANKRKRAIEAE</sequence>
<gene>
    <name evidence="2" type="ORF">HMN09_00490500</name>
</gene>